<evidence type="ECO:0000313" key="2">
    <source>
        <dbReference type="EMBL" id="KAK8847957.1"/>
    </source>
</evidence>
<dbReference type="Proteomes" id="UP001470230">
    <property type="component" value="Unassembled WGS sequence"/>
</dbReference>
<dbReference type="SUPFAM" id="SSF52540">
    <property type="entry name" value="P-loop containing nucleoside triphosphate hydrolases"/>
    <property type="match status" value="1"/>
</dbReference>
<dbReference type="Gene3D" id="3.40.50.300">
    <property type="entry name" value="P-loop containing nucleotide triphosphate hydrolases"/>
    <property type="match status" value="1"/>
</dbReference>
<dbReference type="EMBL" id="JAPFFF010000027">
    <property type="protein sequence ID" value="KAK8847957.1"/>
    <property type="molecule type" value="Genomic_DNA"/>
</dbReference>
<comment type="caution">
    <text evidence="2">The sequence shown here is derived from an EMBL/GenBank/DDBJ whole genome shotgun (WGS) entry which is preliminary data.</text>
</comment>
<reference evidence="2 3" key="1">
    <citation type="submission" date="2024-04" db="EMBL/GenBank/DDBJ databases">
        <title>Tritrichomonas musculus Genome.</title>
        <authorList>
            <person name="Alves-Ferreira E."/>
            <person name="Grigg M."/>
            <person name="Lorenzi H."/>
            <person name="Galac M."/>
        </authorList>
    </citation>
    <scope>NUCLEOTIDE SEQUENCE [LARGE SCALE GENOMIC DNA]</scope>
    <source>
        <strain evidence="2 3">EAF2021</strain>
    </source>
</reference>
<dbReference type="SMART" id="SM00174">
    <property type="entry name" value="RHO"/>
    <property type="match status" value="1"/>
</dbReference>
<keyword evidence="1" id="KW-0547">Nucleotide-binding</keyword>
<dbReference type="InterPro" id="IPR027417">
    <property type="entry name" value="P-loop_NTPase"/>
</dbReference>
<dbReference type="InterPro" id="IPR001806">
    <property type="entry name" value="Small_GTPase"/>
</dbReference>
<proteinExistence type="predicted"/>
<evidence type="ECO:0008006" key="4">
    <source>
        <dbReference type="Google" id="ProtNLM"/>
    </source>
</evidence>
<gene>
    <name evidence="2" type="ORF">M9Y10_019008</name>
</gene>
<dbReference type="SMART" id="SM00175">
    <property type="entry name" value="RAB"/>
    <property type="match status" value="1"/>
</dbReference>
<organism evidence="2 3">
    <name type="scientific">Tritrichomonas musculus</name>
    <dbReference type="NCBI Taxonomy" id="1915356"/>
    <lineage>
        <taxon>Eukaryota</taxon>
        <taxon>Metamonada</taxon>
        <taxon>Parabasalia</taxon>
        <taxon>Tritrichomonadida</taxon>
        <taxon>Tritrichomonadidae</taxon>
        <taxon>Tritrichomonas</taxon>
    </lineage>
</organism>
<accession>A0ABR2HIB7</accession>
<sequence length="192" mass="21195">MDEPEISFKIIILGDTGVGKTSLALRQCRNQFSFHMTPTVGTTHLKTVIKVNNKLVELKIWDTAGQEQFASLVSMYARGANACIIVGSFVDQGSLTNIETWCERLHAAGEDPPIIIAINKIDMEEGSLISTDQIREMFMSKFPNLFFVSAKRGDGVNELFTCAADEALKANITQKKDSGVKLDESQKRNSCC</sequence>
<name>A0ABR2HIB7_9EUKA</name>
<protein>
    <recommendedName>
        <fullName evidence="4">Small GTP-binding protein</fullName>
    </recommendedName>
</protein>
<keyword evidence="3" id="KW-1185">Reference proteome</keyword>
<dbReference type="InterPro" id="IPR005225">
    <property type="entry name" value="Small_GTP-bd"/>
</dbReference>
<dbReference type="SMART" id="SM00173">
    <property type="entry name" value="RAS"/>
    <property type="match status" value="1"/>
</dbReference>
<dbReference type="PROSITE" id="PS51419">
    <property type="entry name" value="RAB"/>
    <property type="match status" value="1"/>
</dbReference>
<dbReference type="PRINTS" id="PR00449">
    <property type="entry name" value="RASTRNSFRMNG"/>
</dbReference>
<dbReference type="CDD" id="cd00154">
    <property type="entry name" value="Rab"/>
    <property type="match status" value="1"/>
</dbReference>
<evidence type="ECO:0000256" key="1">
    <source>
        <dbReference type="ARBA" id="ARBA00022741"/>
    </source>
</evidence>
<dbReference type="NCBIfam" id="TIGR00231">
    <property type="entry name" value="small_GTP"/>
    <property type="match status" value="1"/>
</dbReference>
<dbReference type="PANTHER" id="PTHR47978">
    <property type="match status" value="1"/>
</dbReference>
<evidence type="ECO:0000313" key="3">
    <source>
        <dbReference type="Proteomes" id="UP001470230"/>
    </source>
</evidence>
<dbReference type="Pfam" id="PF00071">
    <property type="entry name" value="Ras"/>
    <property type="match status" value="1"/>
</dbReference>